<dbReference type="PANTHER" id="PTHR48041">
    <property type="entry name" value="ABC TRANSPORTER G FAMILY MEMBER 28"/>
    <property type="match status" value="1"/>
</dbReference>
<keyword evidence="2" id="KW-0813">Transport</keyword>
<keyword evidence="4" id="KW-0547">Nucleotide-binding</keyword>
<dbReference type="EMBL" id="ML977013">
    <property type="protein sequence ID" value="KAF1952088.1"/>
    <property type="molecule type" value="Genomic_DNA"/>
</dbReference>
<dbReference type="PROSITE" id="PS50893">
    <property type="entry name" value="ABC_TRANSPORTER_2"/>
    <property type="match status" value="1"/>
</dbReference>
<proteinExistence type="predicted"/>
<evidence type="ECO:0000313" key="10">
    <source>
        <dbReference type="EMBL" id="KAF1952088.1"/>
    </source>
</evidence>
<name>A0A6A5TI89_9PLEO</name>
<keyword evidence="6 8" id="KW-1133">Transmembrane helix</keyword>
<feature type="domain" description="ABC transporter" evidence="9">
    <location>
        <begin position="149"/>
        <end position="396"/>
    </location>
</feature>
<keyword evidence="5" id="KW-0067">ATP-binding</keyword>
<dbReference type="GO" id="GO:0005524">
    <property type="term" value="F:ATP binding"/>
    <property type="evidence" value="ECO:0007669"/>
    <property type="project" value="UniProtKB-KW"/>
</dbReference>
<dbReference type="SMART" id="SM00382">
    <property type="entry name" value="AAA"/>
    <property type="match status" value="1"/>
</dbReference>
<accession>A0A6A5TI89</accession>
<dbReference type="InterPro" id="IPR027417">
    <property type="entry name" value="P-loop_NTPase"/>
</dbReference>
<evidence type="ECO:0000256" key="4">
    <source>
        <dbReference type="ARBA" id="ARBA00022741"/>
    </source>
</evidence>
<dbReference type="Pfam" id="PF00005">
    <property type="entry name" value="ABC_tran"/>
    <property type="match status" value="1"/>
</dbReference>
<feature type="transmembrane region" description="Helical" evidence="8">
    <location>
        <begin position="733"/>
        <end position="754"/>
    </location>
</feature>
<dbReference type="Proteomes" id="UP000800035">
    <property type="component" value="Unassembled WGS sequence"/>
</dbReference>
<feature type="transmembrane region" description="Helical" evidence="8">
    <location>
        <begin position="630"/>
        <end position="651"/>
    </location>
</feature>
<comment type="subcellular location">
    <subcellularLocation>
        <location evidence="1">Membrane</location>
        <topology evidence="1">Multi-pass membrane protein</topology>
    </subcellularLocation>
</comment>
<evidence type="ECO:0000259" key="9">
    <source>
        <dbReference type="PROSITE" id="PS50893"/>
    </source>
</evidence>
<dbReference type="PANTHER" id="PTHR48041:SF91">
    <property type="entry name" value="ABC TRANSPORTER G FAMILY MEMBER 28"/>
    <property type="match status" value="1"/>
</dbReference>
<gene>
    <name evidence="10" type="ORF">CC80DRAFT_423394</name>
</gene>
<sequence length="758" mass="82954">MKGTCPPQGVLEPVVCEAGHYCPPGGKEKIPCAKGTFCPVGSYQPWKCSFGAICSAKSERQIVTVPFGVMLAFDIVLGIIIAVGFAISARRKKRTRDYSTILDQKDPDEDDIELIAKRGGAMTPMLEDHDDLDSNPDFKVFMHYIGRLIKTKEVGLSFEFTGLEFEPQRGKKILQGVNGSIKSGSMWAVMGGSGAGKSTFFNVLMGKTRNTGGEIKINGRSKDMTKYKKLIGYVPQDDIVIPELTVRENILHSARVRLPMTWRDNDIQAYVDSLISCIGLSHVQHSLVGDATRPVISGGQRKRVSIGMELAAAPMCIFLDEPTSGLDATSASSIMRLLKAISKLGVTTITIIHQPREQIFAGFDNIMLLGNGSMIYAGSTSSASTYFTSLGFDFPTRENPADIIMDIITGHGQEYTHDTAWSQDAVEKLVHQWQSEGMRIVPSVHDEDILRAQAAPQPTSIISSPEQEESLRLTMKKRGASWPAQAYYCCKRSITQQVRTKGSFFFEIGIGALAGGIIGLSASAAKGQLFRGLYRPNFTILSPAVDYQSVPQVGLLGGMAIGLAASAPAVRVFGEEKLIFNREAASGHSMSAYYVGKMVSVLPRLFFSSLHYGVFMGILATPLMAWTDMFVAIMLYFFCVYGLASCVGMVVKREDGPLLAVMASLIIGILGGVAPPLSKVATWKLAWLWRMSPGVWFTEAFVSQCLLPLDYLYILEAASRGTGFTLGQFTLDMWMLFVIGCIYRIFAFVLLVTVQRKR</sequence>
<feature type="transmembrane region" description="Helical" evidence="8">
    <location>
        <begin position="504"/>
        <end position="525"/>
    </location>
</feature>
<dbReference type="InterPro" id="IPR017871">
    <property type="entry name" value="ABC_transporter-like_CS"/>
</dbReference>
<reference evidence="10" key="1">
    <citation type="journal article" date="2020" name="Stud. Mycol.">
        <title>101 Dothideomycetes genomes: a test case for predicting lifestyles and emergence of pathogens.</title>
        <authorList>
            <person name="Haridas S."/>
            <person name="Albert R."/>
            <person name="Binder M."/>
            <person name="Bloem J."/>
            <person name="Labutti K."/>
            <person name="Salamov A."/>
            <person name="Andreopoulos B."/>
            <person name="Baker S."/>
            <person name="Barry K."/>
            <person name="Bills G."/>
            <person name="Bluhm B."/>
            <person name="Cannon C."/>
            <person name="Castanera R."/>
            <person name="Culley D."/>
            <person name="Daum C."/>
            <person name="Ezra D."/>
            <person name="Gonzalez J."/>
            <person name="Henrissat B."/>
            <person name="Kuo A."/>
            <person name="Liang C."/>
            <person name="Lipzen A."/>
            <person name="Lutzoni F."/>
            <person name="Magnuson J."/>
            <person name="Mondo S."/>
            <person name="Nolan M."/>
            <person name="Ohm R."/>
            <person name="Pangilinan J."/>
            <person name="Park H.-J."/>
            <person name="Ramirez L."/>
            <person name="Alfaro M."/>
            <person name="Sun H."/>
            <person name="Tritt A."/>
            <person name="Yoshinaga Y."/>
            <person name="Zwiers L.-H."/>
            <person name="Turgeon B."/>
            <person name="Goodwin S."/>
            <person name="Spatafora J."/>
            <person name="Crous P."/>
            <person name="Grigoriev I."/>
        </authorList>
    </citation>
    <scope>NUCLEOTIDE SEQUENCE</scope>
    <source>
        <strain evidence="10">CBS 675.92</strain>
    </source>
</reference>
<dbReference type="InterPro" id="IPR003439">
    <property type="entry name" value="ABC_transporter-like_ATP-bd"/>
</dbReference>
<dbReference type="InterPro" id="IPR003593">
    <property type="entry name" value="AAA+_ATPase"/>
</dbReference>
<feature type="transmembrane region" description="Helical" evidence="8">
    <location>
        <begin position="553"/>
        <end position="573"/>
    </location>
</feature>
<dbReference type="GO" id="GO:0140359">
    <property type="term" value="F:ABC-type transporter activity"/>
    <property type="evidence" value="ECO:0007669"/>
    <property type="project" value="InterPro"/>
</dbReference>
<protein>
    <recommendedName>
        <fullName evidence="9">ABC transporter domain-containing protein</fullName>
    </recommendedName>
</protein>
<feature type="transmembrane region" description="Helical" evidence="8">
    <location>
        <begin position="658"/>
        <end position="677"/>
    </location>
</feature>
<evidence type="ECO:0000256" key="3">
    <source>
        <dbReference type="ARBA" id="ARBA00022692"/>
    </source>
</evidence>
<evidence type="ECO:0000256" key="7">
    <source>
        <dbReference type="ARBA" id="ARBA00023136"/>
    </source>
</evidence>
<keyword evidence="7 8" id="KW-0472">Membrane</keyword>
<keyword evidence="3 8" id="KW-0812">Transmembrane</keyword>
<dbReference type="OrthoDB" id="66620at2759"/>
<evidence type="ECO:0000256" key="2">
    <source>
        <dbReference type="ARBA" id="ARBA00022448"/>
    </source>
</evidence>
<dbReference type="CDD" id="cd03213">
    <property type="entry name" value="ABCG_EPDR"/>
    <property type="match status" value="1"/>
</dbReference>
<dbReference type="FunFam" id="3.40.50.300:FF:000367">
    <property type="entry name" value="ABC transporter G family member 24"/>
    <property type="match status" value="1"/>
</dbReference>
<dbReference type="GO" id="GO:0016020">
    <property type="term" value="C:membrane"/>
    <property type="evidence" value="ECO:0007669"/>
    <property type="project" value="UniProtKB-SubCell"/>
</dbReference>
<evidence type="ECO:0000256" key="5">
    <source>
        <dbReference type="ARBA" id="ARBA00022840"/>
    </source>
</evidence>
<dbReference type="InterPro" id="IPR050352">
    <property type="entry name" value="ABCG_transporters"/>
</dbReference>
<feature type="transmembrane region" description="Helical" evidence="8">
    <location>
        <begin position="67"/>
        <end position="87"/>
    </location>
</feature>
<keyword evidence="11" id="KW-1185">Reference proteome</keyword>
<dbReference type="PROSITE" id="PS00211">
    <property type="entry name" value="ABC_TRANSPORTER_1"/>
    <property type="match status" value="1"/>
</dbReference>
<dbReference type="AlphaFoldDB" id="A0A6A5TI89"/>
<organism evidence="10 11">
    <name type="scientific">Byssothecium circinans</name>
    <dbReference type="NCBI Taxonomy" id="147558"/>
    <lineage>
        <taxon>Eukaryota</taxon>
        <taxon>Fungi</taxon>
        <taxon>Dikarya</taxon>
        <taxon>Ascomycota</taxon>
        <taxon>Pezizomycotina</taxon>
        <taxon>Dothideomycetes</taxon>
        <taxon>Pleosporomycetidae</taxon>
        <taxon>Pleosporales</taxon>
        <taxon>Massarineae</taxon>
        <taxon>Massarinaceae</taxon>
        <taxon>Byssothecium</taxon>
    </lineage>
</organism>
<dbReference type="GO" id="GO:0016887">
    <property type="term" value="F:ATP hydrolysis activity"/>
    <property type="evidence" value="ECO:0007669"/>
    <property type="project" value="InterPro"/>
</dbReference>
<evidence type="ECO:0000256" key="6">
    <source>
        <dbReference type="ARBA" id="ARBA00022989"/>
    </source>
</evidence>
<dbReference type="Gene3D" id="3.40.50.300">
    <property type="entry name" value="P-loop containing nucleotide triphosphate hydrolases"/>
    <property type="match status" value="1"/>
</dbReference>
<evidence type="ECO:0000256" key="1">
    <source>
        <dbReference type="ARBA" id="ARBA00004141"/>
    </source>
</evidence>
<evidence type="ECO:0000313" key="11">
    <source>
        <dbReference type="Proteomes" id="UP000800035"/>
    </source>
</evidence>
<evidence type="ECO:0000256" key="8">
    <source>
        <dbReference type="SAM" id="Phobius"/>
    </source>
</evidence>
<feature type="transmembrane region" description="Helical" evidence="8">
    <location>
        <begin position="605"/>
        <end position="624"/>
    </location>
</feature>
<dbReference type="Pfam" id="PF19055">
    <property type="entry name" value="ABC2_membrane_7"/>
    <property type="match status" value="2"/>
</dbReference>
<dbReference type="InterPro" id="IPR043926">
    <property type="entry name" value="ABCG_dom"/>
</dbReference>
<dbReference type="SUPFAM" id="SSF52540">
    <property type="entry name" value="P-loop containing nucleoside triphosphate hydrolases"/>
    <property type="match status" value="1"/>
</dbReference>